<name>A0A8S5RVQ6_9CAUD</name>
<dbReference type="PANTHER" id="PTHR31373">
    <property type="entry name" value="OS06G0652100 PROTEIN"/>
    <property type="match status" value="1"/>
</dbReference>
<dbReference type="InterPro" id="IPR036465">
    <property type="entry name" value="vWFA_dom_sf"/>
</dbReference>
<dbReference type="Gene3D" id="3.40.50.410">
    <property type="entry name" value="von Willebrand factor, type A domain"/>
    <property type="match status" value="1"/>
</dbReference>
<organism evidence="3">
    <name type="scientific">Siphoviridae sp. ctHip2</name>
    <dbReference type="NCBI Taxonomy" id="2827830"/>
    <lineage>
        <taxon>Viruses</taxon>
        <taxon>Duplodnaviria</taxon>
        <taxon>Heunggongvirae</taxon>
        <taxon>Uroviricota</taxon>
        <taxon>Caudoviricetes</taxon>
    </lineage>
</organism>
<reference evidence="3" key="1">
    <citation type="journal article" date="2021" name="Proc. Natl. Acad. Sci. U.S.A.">
        <title>A Catalog of Tens of Thousands of Viruses from Human Metagenomes Reveals Hidden Associations with Chronic Diseases.</title>
        <authorList>
            <person name="Tisza M.J."/>
            <person name="Buck C.B."/>
        </authorList>
    </citation>
    <scope>NUCLEOTIDE SEQUENCE</scope>
    <source>
        <strain evidence="3">CtHip2</strain>
    </source>
</reference>
<dbReference type="EMBL" id="BK032497">
    <property type="protein sequence ID" value="DAF42655.1"/>
    <property type="molecule type" value="Genomic_DNA"/>
</dbReference>
<feature type="domain" description="DUF2828" evidence="1">
    <location>
        <begin position="16"/>
        <end position="95"/>
    </location>
</feature>
<dbReference type="InterPro" id="IPR056690">
    <property type="entry name" value="DUF7788"/>
</dbReference>
<feature type="domain" description="DUF7788" evidence="2">
    <location>
        <begin position="290"/>
        <end position="473"/>
    </location>
</feature>
<sequence>MSFMDNLKNENRKTVTTNGDLAYSTTLNANLDFFGGAGSIPVSKKYTSDEFMNLFKYAYEEDSETALKNALYYRDIRGGLGRREGFRQILTYLANKNVEDFKRLVVLTAMYGRYDDLTMIVWDLPNEAQAFVVEFISAVFNEDMDNLKSGNITLLGKWLPSANTKIANTRKLGLFWASRLGLTERNYRKALSQLRAQINIIETKLTNRDYSFDYSKIPSRAMMKYTQAFIRNDEARYNEFKEQITVNPSVVAKKVAQLYPYEIIRKLNSDKQMAEALWKAYPQNQFDGNIIVVRDGSGSMYGGWGLEVKPIEIADSMAIYTSERLTGKFKDHFITFSRRPQLVDLSKVKTLKEKLDVLYRNGEVANTNMDATMKLIYDSSLGLPVEEQLDTILIISDMQFDSGVDNCSKSVMDSWKDKFGDAGLKWPEIVYWNVNQSKVTFPTSKYDNVKLVSGFSKAVLEDVMSNETTSATEYMMKVLSRYNP</sequence>
<proteinExistence type="predicted"/>
<dbReference type="InterPro" id="IPR011205">
    <property type="entry name" value="UCP015417_vWA"/>
</dbReference>
<dbReference type="Pfam" id="PF25043">
    <property type="entry name" value="DUF7788"/>
    <property type="match status" value="1"/>
</dbReference>
<dbReference type="InterPro" id="IPR058580">
    <property type="entry name" value="DUF2828"/>
</dbReference>
<evidence type="ECO:0000313" key="3">
    <source>
        <dbReference type="EMBL" id="DAF42655.1"/>
    </source>
</evidence>
<feature type="domain" description="DUF2828" evidence="1">
    <location>
        <begin position="186"/>
        <end position="277"/>
    </location>
</feature>
<protein>
    <recommendedName>
        <fullName evidence="4">DUF2828 family protein</fullName>
    </recommendedName>
</protein>
<dbReference type="PANTHER" id="PTHR31373:SF27">
    <property type="entry name" value="TROVE DOMAIN-CONTAINING PROTEIN"/>
    <property type="match status" value="1"/>
</dbReference>
<evidence type="ECO:0008006" key="4">
    <source>
        <dbReference type="Google" id="ProtNLM"/>
    </source>
</evidence>
<evidence type="ECO:0000259" key="1">
    <source>
        <dbReference type="Pfam" id="PF11443"/>
    </source>
</evidence>
<evidence type="ECO:0000259" key="2">
    <source>
        <dbReference type="Pfam" id="PF25043"/>
    </source>
</evidence>
<dbReference type="SUPFAM" id="SSF53300">
    <property type="entry name" value="vWA-like"/>
    <property type="match status" value="1"/>
</dbReference>
<dbReference type="Pfam" id="PF11443">
    <property type="entry name" value="DUF2828"/>
    <property type="match status" value="2"/>
</dbReference>
<accession>A0A8S5RVQ6</accession>